<comment type="similarity">
    <text evidence="2">Belongs to the UPF0053 family.</text>
</comment>
<dbReference type="InterPro" id="IPR000644">
    <property type="entry name" value="CBS_dom"/>
</dbReference>
<dbReference type="PROSITE" id="PS51371">
    <property type="entry name" value="CBS"/>
    <property type="match status" value="2"/>
</dbReference>
<organism evidence="14 15">
    <name type="scientific">Tessaracoccus lubricantis</name>
    <dbReference type="NCBI Taxonomy" id="545543"/>
    <lineage>
        <taxon>Bacteria</taxon>
        <taxon>Bacillati</taxon>
        <taxon>Actinomycetota</taxon>
        <taxon>Actinomycetes</taxon>
        <taxon>Propionibacteriales</taxon>
        <taxon>Propionibacteriaceae</taxon>
        <taxon>Tessaracoccus</taxon>
    </lineage>
</organism>
<evidence type="ECO:0000259" key="12">
    <source>
        <dbReference type="PROSITE" id="PS51371"/>
    </source>
</evidence>
<dbReference type="Proteomes" id="UP001501521">
    <property type="component" value="Unassembled WGS sequence"/>
</dbReference>
<evidence type="ECO:0000256" key="5">
    <source>
        <dbReference type="ARBA" id="ARBA00022737"/>
    </source>
</evidence>
<keyword evidence="3" id="KW-1003">Cell membrane</keyword>
<feature type="transmembrane region" description="Helical" evidence="11">
    <location>
        <begin position="128"/>
        <end position="150"/>
    </location>
</feature>
<evidence type="ECO:0000256" key="8">
    <source>
        <dbReference type="ARBA" id="ARBA00023136"/>
    </source>
</evidence>
<name>A0ABP9FKH2_9ACTN</name>
<dbReference type="RefSeq" id="WP_345583801.1">
    <property type="nucleotide sequence ID" value="NZ_BAABLV010000041.1"/>
</dbReference>
<evidence type="ECO:0000256" key="9">
    <source>
        <dbReference type="PROSITE-ProRule" id="PRU00703"/>
    </source>
</evidence>
<protein>
    <submittedName>
        <fullName evidence="14">Hemolysin family protein</fullName>
    </submittedName>
</protein>
<dbReference type="Gene3D" id="3.10.580.10">
    <property type="entry name" value="CBS-domain"/>
    <property type="match status" value="1"/>
</dbReference>
<feature type="domain" description="CBS" evidence="12">
    <location>
        <begin position="207"/>
        <end position="267"/>
    </location>
</feature>
<dbReference type="SMART" id="SM01091">
    <property type="entry name" value="CorC_HlyC"/>
    <property type="match status" value="1"/>
</dbReference>
<dbReference type="SUPFAM" id="SSF54631">
    <property type="entry name" value="CBS-domain pair"/>
    <property type="match status" value="1"/>
</dbReference>
<keyword evidence="7 9" id="KW-0129">CBS domain</keyword>
<dbReference type="Pfam" id="PF00571">
    <property type="entry name" value="CBS"/>
    <property type="match status" value="2"/>
</dbReference>
<dbReference type="PANTHER" id="PTHR22777">
    <property type="entry name" value="HEMOLYSIN-RELATED"/>
    <property type="match status" value="1"/>
</dbReference>
<keyword evidence="5" id="KW-0677">Repeat</keyword>
<keyword evidence="4 10" id="KW-0812">Transmembrane</keyword>
<dbReference type="InterPro" id="IPR046342">
    <property type="entry name" value="CBS_dom_sf"/>
</dbReference>
<dbReference type="SMART" id="SM00116">
    <property type="entry name" value="CBS"/>
    <property type="match status" value="2"/>
</dbReference>
<dbReference type="InterPro" id="IPR036318">
    <property type="entry name" value="FAD-bd_PCMH-like_sf"/>
</dbReference>
<dbReference type="InterPro" id="IPR005170">
    <property type="entry name" value="Transptr-assoc_dom"/>
</dbReference>
<dbReference type="InterPro" id="IPR016169">
    <property type="entry name" value="FAD-bd_PCMH_sub2"/>
</dbReference>
<evidence type="ECO:0000256" key="4">
    <source>
        <dbReference type="ARBA" id="ARBA00022692"/>
    </source>
</evidence>
<gene>
    <name evidence="14" type="ORF">GCM10025789_27230</name>
</gene>
<feature type="domain" description="CNNM transmembrane" evidence="13">
    <location>
        <begin position="1"/>
        <end position="188"/>
    </location>
</feature>
<comment type="caution">
    <text evidence="14">The sequence shown here is derived from an EMBL/GenBank/DDBJ whole genome shotgun (WGS) entry which is preliminary data.</text>
</comment>
<evidence type="ECO:0000256" key="3">
    <source>
        <dbReference type="ARBA" id="ARBA00022475"/>
    </source>
</evidence>
<dbReference type="InterPro" id="IPR044751">
    <property type="entry name" value="Ion_transp-like_CBS"/>
</dbReference>
<accession>A0ABP9FKH2</accession>
<evidence type="ECO:0000256" key="11">
    <source>
        <dbReference type="SAM" id="Phobius"/>
    </source>
</evidence>
<evidence type="ECO:0000313" key="15">
    <source>
        <dbReference type="Proteomes" id="UP001501521"/>
    </source>
</evidence>
<dbReference type="InterPro" id="IPR002550">
    <property type="entry name" value="CNNM"/>
</dbReference>
<evidence type="ECO:0000256" key="1">
    <source>
        <dbReference type="ARBA" id="ARBA00004651"/>
    </source>
</evidence>
<dbReference type="Pfam" id="PF03471">
    <property type="entry name" value="CorC_HlyC"/>
    <property type="match status" value="1"/>
</dbReference>
<proteinExistence type="inferred from homology"/>
<dbReference type="CDD" id="cd04590">
    <property type="entry name" value="CBS_pair_CorC_HlyC_assoc"/>
    <property type="match status" value="1"/>
</dbReference>
<evidence type="ECO:0000256" key="10">
    <source>
        <dbReference type="PROSITE-ProRule" id="PRU01193"/>
    </source>
</evidence>
<dbReference type="Gene3D" id="3.30.465.10">
    <property type="match status" value="1"/>
</dbReference>
<keyword evidence="8 10" id="KW-0472">Membrane</keyword>
<evidence type="ECO:0000259" key="13">
    <source>
        <dbReference type="PROSITE" id="PS51846"/>
    </source>
</evidence>
<dbReference type="PROSITE" id="PS51846">
    <property type="entry name" value="CNNM"/>
    <property type="match status" value="1"/>
</dbReference>
<dbReference type="EMBL" id="BAABLV010000041">
    <property type="protein sequence ID" value="GAA4906396.1"/>
    <property type="molecule type" value="Genomic_DNA"/>
</dbReference>
<keyword evidence="15" id="KW-1185">Reference proteome</keyword>
<reference evidence="15" key="1">
    <citation type="journal article" date="2019" name="Int. J. Syst. Evol. Microbiol.">
        <title>The Global Catalogue of Microorganisms (GCM) 10K type strain sequencing project: providing services to taxonomists for standard genome sequencing and annotation.</title>
        <authorList>
            <consortium name="The Broad Institute Genomics Platform"/>
            <consortium name="The Broad Institute Genome Sequencing Center for Infectious Disease"/>
            <person name="Wu L."/>
            <person name="Ma J."/>
        </authorList>
    </citation>
    <scope>NUCLEOTIDE SEQUENCE [LARGE SCALE GENOMIC DNA]</scope>
    <source>
        <strain evidence="15">JCM 19125</strain>
    </source>
</reference>
<evidence type="ECO:0000313" key="14">
    <source>
        <dbReference type="EMBL" id="GAA4906396.1"/>
    </source>
</evidence>
<keyword evidence="6 10" id="KW-1133">Transmembrane helix</keyword>
<dbReference type="PANTHER" id="PTHR22777:SF32">
    <property type="entry name" value="UPF0053 INNER MEMBRANE PROTEIN YFJD"/>
    <property type="match status" value="1"/>
</dbReference>
<evidence type="ECO:0000256" key="2">
    <source>
        <dbReference type="ARBA" id="ARBA00006337"/>
    </source>
</evidence>
<feature type="transmembrane region" description="Helical" evidence="11">
    <location>
        <begin position="95"/>
        <end position="113"/>
    </location>
</feature>
<sequence length="436" mass="47476">MTQSEWIELGVALLCALGASLLAAAETALSVITKSRAERLAEDDARKGERILLITQDPAPTINAVMFARMALEISSIVVATIVMFTQFRVDWQRALVTIAIMLVVSFILWGVAPRTIGRQKPEATLRAFGPVLTGLTTVLGPVAQLMIYLGNALTPGRGYADGPFATEAELRELVDIAEAQDLIEAGESRMIHSVFELGDTIVKEVMVPRTDVVFVTRDKTLRQLLSLALRSGFSRIPVIGESLDDVLGVAYLKDVAKRIHDFPDAERLETVADIMRPAAFCPDSKPVSELLREMQLSHSHLVMVIDEFGGTAGLATIEDIIEEIVGEIVDEYDQDTPAVTELGDGRYRISSRLPLDELGALFGIDLEDDDVETAGGLMAKQLNLVPIPGSRAVVGDLELVADRAVGRRHQIGTVLVRRLDPTELAAHAQQENHDD</sequence>
<feature type="domain" description="CBS" evidence="12">
    <location>
        <begin position="275"/>
        <end position="332"/>
    </location>
</feature>
<evidence type="ECO:0000256" key="6">
    <source>
        <dbReference type="ARBA" id="ARBA00022989"/>
    </source>
</evidence>
<feature type="transmembrane region" description="Helical" evidence="11">
    <location>
        <begin position="61"/>
        <end position="83"/>
    </location>
</feature>
<dbReference type="Pfam" id="PF01595">
    <property type="entry name" value="CNNM"/>
    <property type="match status" value="1"/>
</dbReference>
<evidence type="ECO:0000256" key="7">
    <source>
        <dbReference type="ARBA" id="ARBA00023122"/>
    </source>
</evidence>
<comment type="subcellular location">
    <subcellularLocation>
        <location evidence="1">Cell membrane</location>
        <topology evidence="1">Multi-pass membrane protein</topology>
    </subcellularLocation>
</comment>
<dbReference type="SUPFAM" id="SSF56176">
    <property type="entry name" value="FAD-binding/transporter-associated domain-like"/>
    <property type="match status" value="1"/>
</dbReference>